<dbReference type="CDD" id="cd20546">
    <property type="entry name" value="CYCLIN_SpCG1C_ScCTK2-like_rpt2"/>
    <property type="match status" value="1"/>
</dbReference>
<gene>
    <name evidence="4" type="ORF">QCA50_003142</name>
</gene>
<sequence>MGATNVPGSSSSSQWLLPISALHATPSKTTSQIPLEKELYDRARGVEFLFRLGVSLALPSYAMHTAATWFHRFYMRNSLEDYHRQDVAAACIFLATKTEECGRKLRDVAKVMCAKIAKVDPKDIADYGKEVEEAQSAILLAEEVLLEALCFDFIVHSPHAELVDLFETHDGTPEVEEYAWSLAYDSFRTPLCVLYPPRIIAAACYVLAQHIVEGPESSLSLSARISSPAPSASLPTPPSQNFMSPKSTRFAVEFFRFNEVEMASVAEVLNILLEFFAAQDTQGPAEYLAPIVEIQPPIIPPRAKLYEPFPRVVHSNGVKGHGSEALSLDGSSQGSSSSQPELQSTPNKSSGRGWKPISDGNSNDHPPDKPLDRLDLS</sequence>
<evidence type="ECO:0000256" key="2">
    <source>
        <dbReference type="SAM" id="MobiDB-lite"/>
    </source>
</evidence>
<organism evidence="4 5">
    <name type="scientific">Cerrena zonata</name>
    <dbReference type="NCBI Taxonomy" id="2478898"/>
    <lineage>
        <taxon>Eukaryota</taxon>
        <taxon>Fungi</taxon>
        <taxon>Dikarya</taxon>
        <taxon>Basidiomycota</taxon>
        <taxon>Agaricomycotina</taxon>
        <taxon>Agaricomycetes</taxon>
        <taxon>Polyporales</taxon>
        <taxon>Cerrenaceae</taxon>
        <taxon>Cerrena</taxon>
    </lineage>
</organism>
<comment type="caution">
    <text evidence="4">The sequence shown here is derived from an EMBL/GenBank/DDBJ whole genome shotgun (WGS) entry which is preliminary data.</text>
</comment>
<evidence type="ECO:0000259" key="3">
    <source>
        <dbReference type="SMART" id="SM00385"/>
    </source>
</evidence>
<feature type="compositionally biased region" description="Low complexity" evidence="2">
    <location>
        <begin position="326"/>
        <end position="344"/>
    </location>
</feature>
<keyword evidence="5" id="KW-1185">Reference proteome</keyword>
<dbReference type="InterPro" id="IPR043198">
    <property type="entry name" value="Cyclin/Ssn8"/>
</dbReference>
<feature type="domain" description="Cyclin-like" evidence="3">
    <location>
        <begin position="160"/>
        <end position="274"/>
    </location>
</feature>
<dbReference type="AlphaFoldDB" id="A0AAW0GTC5"/>
<dbReference type="GO" id="GO:0006357">
    <property type="term" value="P:regulation of transcription by RNA polymerase II"/>
    <property type="evidence" value="ECO:0007669"/>
    <property type="project" value="InterPro"/>
</dbReference>
<protein>
    <recommendedName>
        <fullName evidence="3">Cyclin-like domain-containing protein</fullName>
    </recommendedName>
</protein>
<dbReference type="InterPro" id="IPR006671">
    <property type="entry name" value="Cyclin_N"/>
</dbReference>
<keyword evidence="1" id="KW-0195">Cyclin</keyword>
<evidence type="ECO:0000313" key="4">
    <source>
        <dbReference type="EMBL" id="KAK7693573.1"/>
    </source>
</evidence>
<dbReference type="PANTHER" id="PTHR10026">
    <property type="entry name" value="CYCLIN"/>
    <property type="match status" value="1"/>
</dbReference>
<feature type="region of interest" description="Disordered" evidence="2">
    <location>
        <begin position="317"/>
        <end position="377"/>
    </location>
</feature>
<reference evidence="4 5" key="1">
    <citation type="submission" date="2022-09" db="EMBL/GenBank/DDBJ databases">
        <authorList>
            <person name="Palmer J.M."/>
        </authorList>
    </citation>
    <scope>NUCLEOTIDE SEQUENCE [LARGE SCALE GENOMIC DNA]</scope>
    <source>
        <strain evidence="4 5">DSM 7382</strain>
    </source>
</reference>
<accession>A0AAW0GTC5</accession>
<evidence type="ECO:0000313" key="5">
    <source>
        <dbReference type="Proteomes" id="UP001385951"/>
    </source>
</evidence>
<dbReference type="EMBL" id="JASBNA010000003">
    <property type="protein sequence ID" value="KAK7693573.1"/>
    <property type="molecule type" value="Genomic_DNA"/>
</dbReference>
<dbReference type="Proteomes" id="UP001385951">
    <property type="component" value="Unassembled WGS sequence"/>
</dbReference>
<dbReference type="GO" id="GO:0016538">
    <property type="term" value="F:cyclin-dependent protein serine/threonine kinase regulator activity"/>
    <property type="evidence" value="ECO:0007669"/>
    <property type="project" value="InterPro"/>
</dbReference>
<dbReference type="Gene3D" id="1.10.472.10">
    <property type="entry name" value="Cyclin-like"/>
    <property type="match status" value="2"/>
</dbReference>
<dbReference type="Pfam" id="PF00134">
    <property type="entry name" value="Cyclin_N"/>
    <property type="match status" value="1"/>
</dbReference>
<feature type="compositionally biased region" description="Basic and acidic residues" evidence="2">
    <location>
        <begin position="365"/>
        <end position="377"/>
    </location>
</feature>
<dbReference type="InterPro" id="IPR013763">
    <property type="entry name" value="Cyclin-like_dom"/>
</dbReference>
<comment type="similarity">
    <text evidence="1">Belongs to the cyclin family.</text>
</comment>
<evidence type="ECO:0000256" key="1">
    <source>
        <dbReference type="RuleBase" id="RU000383"/>
    </source>
</evidence>
<proteinExistence type="inferred from homology"/>
<dbReference type="InterPro" id="IPR036915">
    <property type="entry name" value="Cyclin-like_sf"/>
</dbReference>
<dbReference type="SMART" id="SM00385">
    <property type="entry name" value="CYCLIN"/>
    <property type="match status" value="2"/>
</dbReference>
<name>A0AAW0GTC5_9APHY</name>
<dbReference type="SUPFAM" id="SSF47954">
    <property type="entry name" value="Cyclin-like"/>
    <property type="match status" value="2"/>
</dbReference>
<feature type="domain" description="Cyclin-like" evidence="3">
    <location>
        <begin position="47"/>
        <end position="147"/>
    </location>
</feature>